<dbReference type="PROSITE" id="PS50045">
    <property type="entry name" value="SIGMA54_INTERACT_4"/>
    <property type="match status" value="1"/>
</dbReference>
<dbReference type="SUPFAM" id="SSF55781">
    <property type="entry name" value="GAF domain-like"/>
    <property type="match status" value="1"/>
</dbReference>
<evidence type="ECO:0000313" key="8">
    <source>
        <dbReference type="Proteomes" id="UP000265955"/>
    </source>
</evidence>
<keyword evidence="8" id="KW-1185">Reference proteome</keyword>
<proteinExistence type="predicted"/>
<sequence>MPNIGSTNVPNSDNMLRCTRDRHYLEYFSKGILMAAISPSPIQSLQLARRALAEDAPLPDGVLPAHLQRSWERTRAAGMRPDDQALFHHAVSYEEMSRIREAHHALIELAMGDLEALWRSMRSPHWVILLTNTDGTIVHSIGHHELAPRELRLPLRCGRRLLEREIGTNAPAIVTREPAAIEVRGGEHFLDELHRFSCAAAPIFDLNGQLAGVLDVTGFDAPRDARVFNRVRMAALSIESRMYEQAKTGFLISLHEDPRFIGTPVQGLVLAREDGVVMSANRAAADMLGIQGTDLRSALHLSQVFDQESLQRLRDIRAPRERGIGATMPGSIHAVNGAQFYCDVKALSGASKRGSSSARQQLRGPDPQWQTEFERASRVFAHGLPVLLQGETGTGKEWFARALHETHRPGKPFVAINCAALAEGVAEAELFGHVEGAYTGSRKGGASGQLEQAHGGTLFLDEIGDMSATLQTRLLRVLQERSVTRLGASKELKLDVLVVSATHRELAELVSAGKFREDLYFRLNGLKARLPALRERQDFDALIDECVDETAIDGRPARLPGDVRRLLQAYTWPGNLRQLRHALHVASLLAGPGGEISVYMLPEELRATGGAAKSAKEVVTQASSSHDAHNSNPIQSRDVVHREWIMRALAEHDGNISAAAKALGISRTTLYKYRGH</sequence>
<dbReference type="InterPro" id="IPR025943">
    <property type="entry name" value="Sigma_54_int_dom_ATP-bd_2"/>
</dbReference>
<dbReference type="PANTHER" id="PTHR32071">
    <property type="entry name" value="TRANSCRIPTIONAL REGULATORY PROTEIN"/>
    <property type="match status" value="1"/>
</dbReference>
<dbReference type="Pfam" id="PF02954">
    <property type="entry name" value="HTH_8"/>
    <property type="match status" value="1"/>
</dbReference>
<evidence type="ECO:0000256" key="5">
    <source>
        <dbReference type="ARBA" id="ARBA00023163"/>
    </source>
</evidence>
<dbReference type="InterPro" id="IPR025944">
    <property type="entry name" value="Sigma_54_int_dom_CS"/>
</dbReference>
<dbReference type="GO" id="GO:0005524">
    <property type="term" value="F:ATP binding"/>
    <property type="evidence" value="ECO:0007669"/>
    <property type="project" value="UniProtKB-KW"/>
</dbReference>
<dbReference type="Pfam" id="PF25601">
    <property type="entry name" value="AAA_lid_14"/>
    <property type="match status" value="1"/>
</dbReference>
<dbReference type="PROSITE" id="PS00688">
    <property type="entry name" value="SIGMA54_INTERACT_3"/>
    <property type="match status" value="1"/>
</dbReference>
<evidence type="ECO:0000256" key="4">
    <source>
        <dbReference type="ARBA" id="ARBA00023125"/>
    </source>
</evidence>
<dbReference type="AlphaFoldDB" id="A0A3A3FHB1"/>
<dbReference type="SUPFAM" id="SSF46689">
    <property type="entry name" value="Homeodomain-like"/>
    <property type="match status" value="1"/>
</dbReference>
<dbReference type="Gene3D" id="1.10.10.60">
    <property type="entry name" value="Homeodomain-like"/>
    <property type="match status" value="1"/>
</dbReference>
<dbReference type="InterPro" id="IPR058031">
    <property type="entry name" value="AAA_lid_NorR"/>
</dbReference>
<organism evidence="7 8">
    <name type="scientific">Noviherbaspirillum saxi</name>
    <dbReference type="NCBI Taxonomy" id="2320863"/>
    <lineage>
        <taxon>Bacteria</taxon>
        <taxon>Pseudomonadati</taxon>
        <taxon>Pseudomonadota</taxon>
        <taxon>Betaproteobacteria</taxon>
        <taxon>Burkholderiales</taxon>
        <taxon>Oxalobacteraceae</taxon>
        <taxon>Noviherbaspirillum</taxon>
    </lineage>
</organism>
<reference evidence="8" key="1">
    <citation type="submission" date="2018-09" db="EMBL/GenBank/DDBJ databases">
        <authorList>
            <person name="Zhu H."/>
        </authorList>
    </citation>
    <scope>NUCLEOTIDE SEQUENCE [LARGE SCALE GENOMIC DNA]</scope>
    <source>
        <strain evidence="8">K1R23-30</strain>
    </source>
</reference>
<dbReference type="GO" id="GO:0043565">
    <property type="term" value="F:sequence-specific DNA binding"/>
    <property type="evidence" value="ECO:0007669"/>
    <property type="project" value="InterPro"/>
</dbReference>
<dbReference type="InterPro" id="IPR002078">
    <property type="entry name" value="Sigma_54_int"/>
</dbReference>
<dbReference type="FunFam" id="3.40.50.300:FF:000006">
    <property type="entry name" value="DNA-binding transcriptional regulator NtrC"/>
    <property type="match status" value="1"/>
</dbReference>
<dbReference type="InterPro" id="IPR003593">
    <property type="entry name" value="AAA+_ATPase"/>
</dbReference>
<dbReference type="GO" id="GO:0006355">
    <property type="term" value="P:regulation of DNA-templated transcription"/>
    <property type="evidence" value="ECO:0007669"/>
    <property type="project" value="InterPro"/>
</dbReference>
<evidence type="ECO:0000256" key="2">
    <source>
        <dbReference type="ARBA" id="ARBA00022840"/>
    </source>
</evidence>
<dbReference type="PROSITE" id="PS00676">
    <property type="entry name" value="SIGMA54_INTERACT_2"/>
    <property type="match status" value="1"/>
</dbReference>
<dbReference type="Gene3D" id="1.10.8.60">
    <property type="match status" value="1"/>
</dbReference>
<comment type="caution">
    <text evidence="7">The sequence shown here is derived from an EMBL/GenBank/DDBJ whole genome shotgun (WGS) entry which is preliminary data.</text>
</comment>
<keyword evidence="3" id="KW-0805">Transcription regulation</keyword>
<dbReference type="SMART" id="SM00382">
    <property type="entry name" value="AAA"/>
    <property type="match status" value="1"/>
</dbReference>
<dbReference type="Gene3D" id="3.30.450.40">
    <property type="match status" value="1"/>
</dbReference>
<dbReference type="InterPro" id="IPR029016">
    <property type="entry name" value="GAF-like_dom_sf"/>
</dbReference>
<evidence type="ECO:0000259" key="6">
    <source>
        <dbReference type="PROSITE" id="PS50045"/>
    </source>
</evidence>
<keyword evidence="4" id="KW-0238">DNA-binding</keyword>
<dbReference type="InterPro" id="IPR027417">
    <property type="entry name" value="P-loop_NTPase"/>
</dbReference>
<dbReference type="SUPFAM" id="SSF52540">
    <property type="entry name" value="P-loop containing nucleoside triphosphate hydrolases"/>
    <property type="match status" value="1"/>
</dbReference>
<dbReference type="Pfam" id="PF00158">
    <property type="entry name" value="Sigma54_activat"/>
    <property type="match status" value="1"/>
</dbReference>
<dbReference type="PANTHER" id="PTHR32071:SF77">
    <property type="entry name" value="TRANSCRIPTIONAL REGULATORY PROTEIN"/>
    <property type="match status" value="1"/>
</dbReference>
<keyword evidence="5" id="KW-0804">Transcription</keyword>
<evidence type="ECO:0000313" key="7">
    <source>
        <dbReference type="EMBL" id="RJF92537.1"/>
    </source>
</evidence>
<dbReference type="Proteomes" id="UP000265955">
    <property type="component" value="Unassembled WGS sequence"/>
</dbReference>
<dbReference type="EMBL" id="QYUO01000003">
    <property type="protein sequence ID" value="RJF92537.1"/>
    <property type="molecule type" value="Genomic_DNA"/>
</dbReference>
<dbReference type="CDD" id="cd00009">
    <property type="entry name" value="AAA"/>
    <property type="match status" value="1"/>
</dbReference>
<evidence type="ECO:0000256" key="3">
    <source>
        <dbReference type="ARBA" id="ARBA00023015"/>
    </source>
</evidence>
<dbReference type="InterPro" id="IPR009057">
    <property type="entry name" value="Homeodomain-like_sf"/>
</dbReference>
<name>A0A3A3FHB1_9BURK</name>
<gene>
    <name evidence="7" type="ORF">D3871_28495</name>
</gene>
<keyword evidence="1" id="KW-0547">Nucleotide-binding</keyword>
<dbReference type="PROSITE" id="PS00675">
    <property type="entry name" value="SIGMA54_INTERACT_1"/>
    <property type="match status" value="1"/>
</dbReference>
<feature type="domain" description="Sigma-54 factor interaction" evidence="6">
    <location>
        <begin position="362"/>
        <end position="588"/>
    </location>
</feature>
<dbReference type="InterPro" id="IPR025662">
    <property type="entry name" value="Sigma_54_int_dom_ATP-bd_1"/>
</dbReference>
<dbReference type="Gene3D" id="3.40.50.300">
    <property type="entry name" value="P-loop containing nucleotide triphosphate hydrolases"/>
    <property type="match status" value="1"/>
</dbReference>
<dbReference type="InterPro" id="IPR002197">
    <property type="entry name" value="HTH_Fis"/>
</dbReference>
<accession>A0A3A3FHB1</accession>
<protein>
    <submittedName>
        <fullName evidence="7">Sigma-54-dependent Fis family transcriptional regulator</fullName>
    </submittedName>
</protein>
<keyword evidence="2" id="KW-0067">ATP-binding</keyword>
<evidence type="ECO:0000256" key="1">
    <source>
        <dbReference type="ARBA" id="ARBA00022741"/>
    </source>
</evidence>